<proteinExistence type="inferred from homology"/>
<evidence type="ECO:0000256" key="1">
    <source>
        <dbReference type="ARBA" id="ARBA00001526"/>
    </source>
</evidence>
<dbReference type="GO" id="GO:0008800">
    <property type="term" value="F:beta-lactamase activity"/>
    <property type="evidence" value="ECO:0007669"/>
    <property type="project" value="UniProtKB-EC"/>
</dbReference>
<dbReference type="RefSeq" id="WP_342829003.1">
    <property type="nucleotide sequence ID" value="NZ_JBANDC010000005.1"/>
</dbReference>
<dbReference type="InterPro" id="IPR001466">
    <property type="entry name" value="Beta-lactam-related"/>
</dbReference>
<sequence length="396" mass="42675">MRYPQKTMSILKLLSFSACILAAGNCAAANLDQSGIKATVDSAIQPLMQSYGIPGMAVAVTIDGQNYFYNYGVASKETRQPVTSKTLFEIGSLSKTFTATLASYAQVEGKLSLSDSASQYLPSLRGSSFDNISLLNLGTHTAGGLPLQVPDNIGNTEQLMDYFKHWQPAHAAGTYRKYSNPSIGLLGMIAAKSMDMSFEDAVEKKLFPELGMTHSYINVPAGQMQDYAQGYTVKDVPARVNPGVLASEAYGVKSGSADLIRFIGANMQAIKLEAKLQRAITGTHTGYFGSGEFTQDLIWEQYPYPLELKQLLAGNATTSLYDELPAAKLSPPLPPQADVLINKTGSTNGFSGYVAFVPAKKIGIVILANKSYPIDQRVTAAYRILTRLDNEAASKN</sequence>
<evidence type="ECO:0000259" key="8">
    <source>
        <dbReference type="Pfam" id="PF00144"/>
    </source>
</evidence>
<feature type="domain" description="Beta-lactamase-related" evidence="8">
    <location>
        <begin position="40"/>
        <end position="385"/>
    </location>
</feature>
<reference evidence="9 10" key="1">
    <citation type="submission" date="2024-02" db="EMBL/GenBank/DDBJ databases">
        <title>Draft genome sequence of Collimonas sp. strain H4R21, an effective mineral-weathering bacterial strain isolated from the beech rhizosphere.</title>
        <authorList>
            <person name="Morin E."/>
            <person name="Uroz S."/>
            <person name="Leveau J.H.J."/>
            <person name="Kumar R."/>
            <person name="Rey M.W."/>
            <person name="Pham J."/>
        </authorList>
    </citation>
    <scope>NUCLEOTIDE SEQUENCE [LARGE SCALE GENOMIC DNA]</scope>
    <source>
        <strain evidence="9 10">H4R21</strain>
    </source>
</reference>
<evidence type="ECO:0000256" key="7">
    <source>
        <dbReference type="SAM" id="SignalP"/>
    </source>
</evidence>
<feature type="signal peptide" evidence="7">
    <location>
        <begin position="1"/>
        <end position="28"/>
    </location>
</feature>
<dbReference type="Gene3D" id="3.40.710.10">
    <property type="entry name" value="DD-peptidase/beta-lactamase superfamily"/>
    <property type="match status" value="1"/>
</dbReference>
<gene>
    <name evidence="9" type="primary">ampC</name>
    <name evidence="9" type="ORF">V8G57_08570</name>
</gene>
<evidence type="ECO:0000256" key="4">
    <source>
        <dbReference type="ARBA" id="ARBA00022801"/>
    </source>
</evidence>
<comment type="similarity">
    <text evidence="2 6">Belongs to the class-C beta-lactamase family.</text>
</comment>
<evidence type="ECO:0000256" key="2">
    <source>
        <dbReference type="ARBA" id="ARBA00007840"/>
    </source>
</evidence>
<dbReference type="EMBL" id="JBANDC010000005">
    <property type="protein sequence ID" value="MEM4987437.1"/>
    <property type="molecule type" value="Genomic_DNA"/>
</dbReference>
<evidence type="ECO:0000256" key="3">
    <source>
        <dbReference type="ARBA" id="ARBA00012865"/>
    </source>
</evidence>
<keyword evidence="5 6" id="KW-0046">Antibiotic resistance</keyword>
<dbReference type="EC" id="3.5.2.6" evidence="3 6"/>
<evidence type="ECO:0000256" key="5">
    <source>
        <dbReference type="ARBA" id="ARBA00023251"/>
    </source>
</evidence>
<dbReference type="PANTHER" id="PTHR46825:SF8">
    <property type="entry name" value="BETA-LACTAMASE-RELATED"/>
    <property type="match status" value="1"/>
</dbReference>
<dbReference type="PROSITE" id="PS00336">
    <property type="entry name" value="BETA_LACTAMASE_C"/>
    <property type="match status" value="1"/>
</dbReference>
<dbReference type="Pfam" id="PF00144">
    <property type="entry name" value="Beta-lactamase"/>
    <property type="match status" value="1"/>
</dbReference>
<dbReference type="NCBIfam" id="NF033085">
    <property type="entry name" value="bla_class_C"/>
    <property type="match status" value="1"/>
</dbReference>
<keyword evidence="4 6" id="KW-0378">Hydrolase</keyword>
<keyword evidence="7" id="KW-0732">Signal</keyword>
<dbReference type="InterPro" id="IPR058136">
    <property type="entry name" value="AmpC"/>
</dbReference>
<dbReference type="PANTHER" id="PTHR46825">
    <property type="entry name" value="D-ALANYL-D-ALANINE-CARBOXYPEPTIDASE/ENDOPEPTIDASE AMPH"/>
    <property type="match status" value="1"/>
</dbReference>
<dbReference type="Proteomes" id="UP001495910">
    <property type="component" value="Unassembled WGS sequence"/>
</dbReference>
<evidence type="ECO:0000313" key="10">
    <source>
        <dbReference type="Proteomes" id="UP001495910"/>
    </source>
</evidence>
<dbReference type="SUPFAM" id="SSF56601">
    <property type="entry name" value="beta-lactamase/transpeptidase-like"/>
    <property type="match status" value="1"/>
</dbReference>
<protein>
    <recommendedName>
        <fullName evidence="3 6">Beta-lactamase</fullName>
        <ecNumber evidence="3 6">3.5.2.6</ecNumber>
    </recommendedName>
</protein>
<feature type="chain" id="PRO_5046081527" description="Beta-lactamase" evidence="7">
    <location>
        <begin position="29"/>
        <end position="396"/>
    </location>
</feature>
<accession>A0ABU9PTX0</accession>
<dbReference type="InterPro" id="IPR050491">
    <property type="entry name" value="AmpC-like"/>
</dbReference>
<organism evidence="9 10">
    <name type="scientific">Collimonas rhizosphaerae</name>
    <dbReference type="NCBI Taxonomy" id="3126357"/>
    <lineage>
        <taxon>Bacteria</taxon>
        <taxon>Pseudomonadati</taxon>
        <taxon>Pseudomonadota</taxon>
        <taxon>Betaproteobacteria</taxon>
        <taxon>Burkholderiales</taxon>
        <taxon>Oxalobacteraceae</taxon>
        <taxon>Collimonas</taxon>
    </lineage>
</organism>
<comment type="caution">
    <text evidence="9">The sequence shown here is derived from an EMBL/GenBank/DDBJ whole genome shotgun (WGS) entry which is preliminary data.</text>
</comment>
<name>A0ABU9PTX0_9BURK</name>
<evidence type="ECO:0000313" key="9">
    <source>
        <dbReference type="EMBL" id="MEM4987437.1"/>
    </source>
</evidence>
<keyword evidence="10" id="KW-1185">Reference proteome</keyword>
<comment type="catalytic activity">
    <reaction evidence="1 6">
        <text>a beta-lactam + H2O = a substituted beta-amino acid</text>
        <dbReference type="Rhea" id="RHEA:20401"/>
        <dbReference type="ChEBI" id="CHEBI:15377"/>
        <dbReference type="ChEBI" id="CHEBI:35627"/>
        <dbReference type="ChEBI" id="CHEBI:140347"/>
        <dbReference type="EC" id="3.5.2.6"/>
    </reaction>
</comment>
<dbReference type="InterPro" id="IPR001586">
    <property type="entry name" value="Beta-lactam_class-C_AS"/>
</dbReference>
<evidence type="ECO:0000256" key="6">
    <source>
        <dbReference type="RuleBase" id="RU361140"/>
    </source>
</evidence>
<dbReference type="InterPro" id="IPR012338">
    <property type="entry name" value="Beta-lactam/transpept-like"/>
</dbReference>